<sequence>MDIFFHILINNIIPIFFLITIGYILNKIFDLDMYTLSKLNFYVFVPAFLLVNIYTTDLDSRFLKVFLFGILLVALNYILGILISLLLGYSNSLKNAFINSITFINSGNIGIPLITLIFSNEIFIVNGTNPYIDIALTSHIIIYITQNIFTNTLGFYNASRGSTDWKNSLKSIFKIPVIYIIILAILLKFIPYDMTQNPIWTGLSYAKQGMISFALLVLGIQLSKTPIFFKNNVVYLSNFIRLLGGPFIAFILIKTLNINTIMAQTLMVSSSLPTAVNTALIAVEHNNEPEFASQVVMTSTIFSVITLSFIVSLSRIIFPL</sequence>
<keyword evidence="4" id="KW-1003">Cell membrane</keyword>
<evidence type="ECO:0000256" key="5">
    <source>
        <dbReference type="ARBA" id="ARBA00022692"/>
    </source>
</evidence>
<feature type="transmembrane region" description="Helical" evidence="8">
    <location>
        <begin position="66"/>
        <end position="90"/>
    </location>
</feature>
<evidence type="ECO:0000256" key="8">
    <source>
        <dbReference type="SAM" id="Phobius"/>
    </source>
</evidence>
<name>A0A845QXH6_9CLOT</name>
<dbReference type="Pfam" id="PF03547">
    <property type="entry name" value="Mem_trans"/>
    <property type="match status" value="1"/>
</dbReference>
<evidence type="ECO:0000256" key="1">
    <source>
        <dbReference type="ARBA" id="ARBA00004651"/>
    </source>
</evidence>
<evidence type="ECO:0000256" key="2">
    <source>
        <dbReference type="ARBA" id="ARBA00010145"/>
    </source>
</evidence>
<feature type="transmembrane region" description="Helical" evidence="8">
    <location>
        <begin position="235"/>
        <end position="253"/>
    </location>
</feature>
<comment type="similarity">
    <text evidence="2">Belongs to the auxin efflux carrier (TC 2.A.69) family.</text>
</comment>
<protein>
    <submittedName>
        <fullName evidence="9">AEC family transporter</fullName>
    </submittedName>
</protein>
<keyword evidence="3" id="KW-0813">Transport</keyword>
<dbReference type="AlphaFoldDB" id="A0A845QXH6"/>
<evidence type="ECO:0000256" key="6">
    <source>
        <dbReference type="ARBA" id="ARBA00022989"/>
    </source>
</evidence>
<dbReference type="Gene3D" id="1.20.1530.20">
    <property type="match status" value="1"/>
</dbReference>
<evidence type="ECO:0000256" key="3">
    <source>
        <dbReference type="ARBA" id="ARBA00022448"/>
    </source>
</evidence>
<gene>
    <name evidence="9" type="ORF">D3Z33_12470</name>
</gene>
<comment type="subcellular location">
    <subcellularLocation>
        <location evidence="1">Cell membrane</location>
        <topology evidence="1">Multi-pass membrane protein</topology>
    </subcellularLocation>
</comment>
<feature type="transmembrane region" description="Helical" evidence="8">
    <location>
        <begin position="211"/>
        <end position="229"/>
    </location>
</feature>
<dbReference type="InterPro" id="IPR038770">
    <property type="entry name" value="Na+/solute_symporter_sf"/>
</dbReference>
<evidence type="ECO:0000256" key="7">
    <source>
        <dbReference type="ARBA" id="ARBA00023136"/>
    </source>
</evidence>
<keyword evidence="6 8" id="KW-1133">Transmembrane helix</keyword>
<feature type="transmembrane region" description="Helical" evidence="8">
    <location>
        <begin position="96"/>
        <end position="118"/>
    </location>
</feature>
<keyword evidence="5 8" id="KW-0812">Transmembrane</keyword>
<feature type="transmembrane region" description="Helical" evidence="8">
    <location>
        <begin position="37"/>
        <end position="54"/>
    </location>
</feature>
<keyword evidence="10" id="KW-1185">Reference proteome</keyword>
<keyword evidence="7 8" id="KW-0472">Membrane</keyword>
<evidence type="ECO:0000313" key="10">
    <source>
        <dbReference type="Proteomes" id="UP000467132"/>
    </source>
</evidence>
<comment type="caution">
    <text evidence="9">The sequence shown here is derived from an EMBL/GenBank/DDBJ whole genome shotgun (WGS) entry which is preliminary data.</text>
</comment>
<proteinExistence type="inferred from homology"/>
<dbReference type="GO" id="GO:0055085">
    <property type="term" value="P:transmembrane transport"/>
    <property type="evidence" value="ECO:0007669"/>
    <property type="project" value="InterPro"/>
</dbReference>
<dbReference type="OrthoDB" id="527159at2"/>
<dbReference type="RefSeq" id="WP_160198138.1">
    <property type="nucleotide sequence ID" value="NZ_QXXA01000014.1"/>
</dbReference>
<dbReference type="PANTHER" id="PTHR36838">
    <property type="entry name" value="AUXIN EFFLUX CARRIER FAMILY PROTEIN"/>
    <property type="match status" value="1"/>
</dbReference>
<organism evidence="9 10">
    <name type="scientific">Senegalia massiliensis</name>
    <dbReference type="NCBI Taxonomy" id="1720316"/>
    <lineage>
        <taxon>Bacteria</taxon>
        <taxon>Bacillati</taxon>
        <taxon>Bacillota</taxon>
        <taxon>Clostridia</taxon>
        <taxon>Eubacteriales</taxon>
        <taxon>Clostridiaceae</taxon>
        <taxon>Senegalia</taxon>
    </lineage>
</organism>
<accession>A0A845QXH6</accession>
<feature type="transmembrane region" description="Helical" evidence="8">
    <location>
        <begin position="295"/>
        <end position="318"/>
    </location>
</feature>
<feature type="transmembrane region" description="Helical" evidence="8">
    <location>
        <begin position="169"/>
        <end position="190"/>
    </location>
</feature>
<dbReference type="InterPro" id="IPR004776">
    <property type="entry name" value="Mem_transp_PIN-like"/>
</dbReference>
<dbReference type="GO" id="GO:0005886">
    <property type="term" value="C:plasma membrane"/>
    <property type="evidence" value="ECO:0007669"/>
    <property type="project" value="UniProtKB-SubCell"/>
</dbReference>
<reference evidence="9 10" key="1">
    <citation type="submission" date="2018-08" db="EMBL/GenBank/DDBJ databases">
        <title>Murine metabolic-syndrome-specific gut microbial biobank.</title>
        <authorList>
            <person name="Liu C."/>
        </authorList>
    </citation>
    <scope>NUCLEOTIDE SEQUENCE [LARGE SCALE GENOMIC DNA]</scope>
    <source>
        <strain evidence="9 10">583</strain>
    </source>
</reference>
<feature type="transmembrane region" description="Helical" evidence="8">
    <location>
        <begin position="7"/>
        <end position="25"/>
    </location>
</feature>
<evidence type="ECO:0000313" key="9">
    <source>
        <dbReference type="EMBL" id="NBI07667.1"/>
    </source>
</evidence>
<dbReference type="PANTHER" id="PTHR36838:SF1">
    <property type="entry name" value="SLR1864 PROTEIN"/>
    <property type="match status" value="1"/>
</dbReference>
<dbReference type="Proteomes" id="UP000467132">
    <property type="component" value="Unassembled WGS sequence"/>
</dbReference>
<evidence type="ECO:0000256" key="4">
    <source>
        <dbReference type="ARBA" id="ARBA00022475"/>
    </source>
</evidence>
<feature type="transmembrane region" description="Helical" evidence="8">
    <location>
        <begin position="130"/>
        <end position="149"/>
    </location>
</feature>
<dbReference type="EMBL" id="QXXA01000014">
    <property type="protein sequence ID" value="NBI07667.1"/>
    <property type="molecule type" value="Genomic_DNA"/>
</dbReference>